<evidence type="ECO:0000256" key="5">
    <source>
        <dbReference type="ARBA" id="ARBA00022989"/>
    </source>
</evidence>
<dbReference type="RefSeq" id="WP_268042365.1">
    <property type="nucleotide sequence ID" value="NZ_CP104064.1"/>
</dbReference>
<feature type="transmembrane region" description="Helical" evidence="7">
    <location>
        <begin position="253"/>
        <end position="274"/>
    </location>
</feature>
<feature type="transmembrane region" description="Helical" evidence="7">
    <location>
        <begin position="286"/>
        <end position="303"/>
    </location>
</feature>
<dbReference type="CDD" id="cd06173">
    <property type="entry name" value="MFS_MefA_like"/>
    <property type="match status" value="1"/>
</dbReference>
<keyword evidence="5 7" id="KW-1133">Transmembrane helix</keyword>
<keyword evidence="6 7" id="KW-0472">Membrane</keyword>
<evidence type="ECO:0000256" key="2">
    <source>
        <dbReference type="ARBA" id="ARBA00022448"/>
    </source>
</evidence>
<reference evidence="8" key="1">
    <citation type="submission" date="2022-08" db="EMBL/GenBank/DDBJ databases">
        <title>Alicyclobacillus dauci DSM2870, complete genome.</title>
        <authorList>
            <person name="Wang Q."/>
            <person name="Cai R."/>
            <person name="Wang Z."/>
        </authorList>
    </citation>
    <scope>NUCLEOTIDE SEQUENCE</scope>
    <source>
        <strain evidence="8">DSM 28700</strain>
    </source>
</reference>
<dbReference type="PANTHER" id="PTHR23513:SF11">
    <property type="entry name" value="STAPHYLOFERRIN A TRANSPORTER"/>
    <property type="match status" value="1"/>
</dbReference>
<name>A0ABY6YXL8_9BACL</name>
<evidence type="ECO:0000256" key="4">
    <source>
        <dbReference type="ARBA" id="ARBA00022692"/>
    </source>
</evidence>
<dbReference type="PANTHER" id="PTHR23513">
    <property type="entry name" value="INTEGRAL MEMBRANE EFFLUX PROTEIN-RELATED"/>
    <property type="match status" value="1"/>
</dbReference>
<dbReference type="Pfam" id="PF05977">
    <property type="entry name" value="MFS_3"/>
    <property type="match status" value="1"/>
</dbReference>
<keyword evidence="3" id="KW-1003">Cell membrane</keyword>
<keyword evidence="4 7" id="KW-0812">Transmembrane</keyword>
<feature type="transmembrane region" description="Helical" evidence="7">
    <location>
        <begin position="79"/>
        <end position="100"/>
    </location>
</feature>
<feature type="transmembrane region" description="Helical" evidence="7">
    <location>
        <begin position="23"/>
        <end position="42"/>
    </location>
</feature>
<evidence type="ECO:0000313" key="9">
    <source>
        <dbReference type="Proteomes" id="UP001164803"/>
    </source>
</evidence>
<proteinExistence type="predicted"/>
<feature type="transmembrane region" description="Helical" evidence="7">
    <location>
        <begin position="368"/>
        <end position="389"/>
    </location>
</feature>
<dbReference type="InterPro" id="IPR036259">
    <property type="entry name" value="MFS_trans_sf"/>
</dbReference>
<feature type="transmembrane region" description="Helical" evidence="7">
    <location>
        <begin position="219"/>
        <end position="241"/>
    </location>
</feature>
<evidence type="ECO:0000256" key="1">
    <source>
        <dbReference type="ARBA" id="ARBA00004651"/>
    </source>
</evidence>
<dbReference type="InterPro" id="IPR010290">
    <property type="entry name" value="TM_effector"/>
</dbReference>
<protein>
    <submittedName>
        <fullName evidence="8">MFS transporter</fullName>
    </submittedName>
</protein>
<dbReference type="Proteomes" id="UP001164803">
    <property type="component" value="Chromosome"/>
</dbReference>
<feature type="transmembrane region" description="Helical" evidence="7">
    <location>
        <begin position="150"/>
        <end position="171"/>
    </location>
</feature>
<evidence type="ECO:0000256" key="6">
    <source>
        <dbReference type="ARBA" id="ARBA00023136"/>
    </source>
</evidence>
<keyword evidence="9" id="KW-1185">Reference proteome</keyword>
<gene>
    <name evidence="8" type="ORF">NZD86_13280</name>
</gene>
<dbReference type="EMBL" id="CP104064">
    <property type="protein sequence ID" value="WAH35281.1"/>
    <property type="molecule type" value="Genomic_DNA"/>
</dbReference>
<evidence type="ECO:0000313" key="8">
    <source>
        <dbReference type="EMBL" id="WAH35281.1"/>
    </source>
</evidence>
<evidence type="ECO:0000256" key="3">
    <source>
        <dbReference type="ARBA" id="ARBA00022475"/>
    </source>
</evidence>
<dbReference type="Gene3D" id="1.20.1250.20">
    <property type="entry name" value="MFS general substrate transporter like domains"/>
    <property type="match status" value="1"/>
</dbReference>
<comment type="subcellular location">
    <subcellularLocation>
        <location evidence="1">Cell membrane</location>
        <topology evidence="1">Multi-pass membrane protein</topology>
    </subcellularLocation>
</comment>
<keyword evidence="2" id="KW-0813">Transport</keyword>
<feature type="transmembrane region" description="Helical" evidence="7">
    <location>
        <begin position="48"/>
        <end position="67"/>
    </location>
</feature>
<evidence type="ECO:0000256" key="7">
    <source>
        <dbReference type="SAM" id="Phobius"/>
    </source>
</evidence>
<organism evidence="8 9">
    <name type="scientific">Alicyclobacillus dauci</name>
    <dbReference type="NCBI Taxonomy" id="1475485"/>
    <lineage>
        <taxon>Bacteria</taxon>
        <taxon>Bacillati</taxon>
        <taxon>Bacillota</taxon>
        <taxon>Bacilli</taxon>
        <taxon>Bacillales</taxon>
        <taxon>Alicyclobacillaceae</taxon>
        <taxon>Alicyclobacillus</taxon>
    </lineage>
</organism>
<accession>A0ABY6YXL8</accession>
<sequence length="412" mass="43907">MVNFKTGALSSSQFRWFYFGRTISLFGSAMTPVALAFAVLQARQGQHLLGYILAAEIIPNVLMLLVGGSIADRYRRDRLILISNLGSGLSQTGIAVITLSGASLDWLFPLAIVNGVLGAFTSPAMRGIIPEIVNSKHIKQANTLLSTSRSAARMVGPTVAGVLVATVGGGWGIAVDAASFFIAAVCLTRVRISAHPAVAGSSLLQDMREGWSYFRRRRWIWSITAAFALMNLVQMGVWQVLGPIIAMNTFGSAGWGLTLGIKSVGLFTASIVMLRLQLRRPLRDCMIAIAISGIPMIVLGQGYGLPYLVIAAAFAGAGSTISGIAWDTSLQQAVPNDKLSRVCAFDDFGSYITIPIGEILAVPLAENLGYQTVATVGGIVFIIAALLPLTQRLVHQVTPENLLPLTPNVHEE</sequence>
<dbReference type="SUPFAM" id="SSF103473">
    <property type="entry name" value="MFS general substrate transporter"/>
    <property type="match status" value="1"/>
</dbReference>